<evidence type="ECO:0000259" key="10">
    <source>
        <dbReference type="PROSITE" id="PS50850"/>
    </source>
</evidence>
<keyword evidence="6 9" id="KW-1133">Transmembrane helix</keyword>
<feature type="transmembrane region" description="Helical" evidence="9">
    <location>
        <begin position="164"/>
        <end position="186"/>
    </location>
</feature>
<comment type="subcellular location">
    <subcellularLocation>
        <location evidence="1">Cell membrane</location>
        <topology evidence="1">Multi-pass membrane protein</topology>
    </subcellularLocation>
</comment>
<feature type="transmembrane region" description="Helical" evidence="9">
    <location>
        <begin position="280"/>
        <end position="297"/>
    </location>
</feature>
<evidence type="ECO:0000256" key="8">
    <source>
        <dbReference type="SAM" id="MobiDB-lite"/>
    </source>
</evidence>
<evidence type="ECO:0000313" key="12">
    <source>
        <dbReference type="Proteomes" id="UP000525987"/>
    </source>
</evidence>
<gene>
    <name evidence="11" type="ORF">FHR96_001131</name>
</gene>
<keyword evidence="3" id="KW-0813">Transport</keyword>
<dbReference type="PANTHER" id="PTHR43271">
    <property type="entry name" value="BLL2771 PROTEIN"/>
    <property type="match status" value="1"/>
</dbReference>
<dbReference type="SUPFAM" id="SSF103473">
    <property type="entry name" value="MFS general substrate transporter"/>
    <property type="match status" value="1"/>
</dbReference>
<keyword evidence="5 9" id="KW-0812">Transmembrane</keyword>
<proteinExistence type="inferred from homology"/>
<dbReference type="CDD" id="cd17324">
    <property type="entry name" value="MFS_NepI_like"/>
    <property type="match status" value="1"/>
</dbReference>
<evidence type="ECO:0000313" key="11">
    <source>
        <dbReference type="EMBL" id="MBB3140279.1"/>
    </source>
</evidence>
<feature type="transmembrane region" description="Helical" evidence="9">
    <location>
        <begin position="12"/>
        <end position="34"/>
    </location>
</feature>
<feature type="transmembrane region" description="Helical" evidence="9">
    <location>
        <begin position="362"/>
        <end position="384"/>
    </location>
</feature>
<dbReference type="Gene3D" id="1.20.1250.20">
    <property type="entry name" value="MFS general substrate transporter like domains"/>
    <property type="match status" value="1"/>
</dbReference>
<feature type="region of interest" description="Disordered" evidence="8">
    <location>
        <begin position="404"/>
        <end position="425"/>
    </location>
</feature>
<feature type="transmembrane region" description="Helical" evidence="9">
    <location>
        <begin position="250"/>
        <end position="268"/>
    </location>
</feature>
<organism evidence="11 12">
    <name type="scientific">Halomonas organivorans</name>
    <dbReference type="NCBI Taxonomy" id="257772"/>
    <lineage>
        <taxon>Bacteria</taxon>
        <taxon>Pseudomonadati</taxon>
        <taxon>Pseudomonadota</taxon>
        <taxon>Gammaproteobacteria</taxon>
        <taxon>Oceanospirillales</taxon>
        <taxon>Halomonadaceae</taxon>
        <taxon>Halomonas</taxon>
    </lineage>
</organism>
<dbReference type="GO" id="GO:0022857">
    <property type="term" value="F:transmembrane transporter activity"/>
    <property type="evidence" value="ECO:0007669"/>
    <property type="project" value="InterPro"/>
</dbReference>
<accession>A0A7W5BW95</accession>
<dbReference type="Proteomes" id="UP000525987">
    <property type="component" value="Unassembled WGS sequence"/>
</dbReference>
<feature type="domain" description="Major facilitator superfamily (MFS) profile" evidence="10">
    <location>
        <begin position="12"/>
        <end position="391"/>
    </location>
</feature>
<keyword evidence="12" id="KW-1185">Reference proteome</keyword>
<dbReference type="InterPro" id="IPR036259">
    <property type="entry name" value="MFS_trans_sf"/>
</dbReference>
<dbReference type="AlphaFoldDB" id="A0A7W5BW95"/>
<name>A0A7W5BW95_9GAMM</name>
<dbReference type="InterPro" id="IPR020846">
    <property type="entry name" value="MFS_dom"/>
</dbReference>
<keyword evidence="4" id="KW-1003">Cell membrane</keyword>
<dbReference type="InterPro" id="IPR011701">
    <property type="entry name" value="MFS"/>
</dbReference>
<evidence type="ECO:0000256" key="7">
    <source>
        <dbReference type="ARBA" id="ARBA00023136"/>
    </source>
</evidence>
<feature type="transmembrane region" description="Helical" evidence="9">
    <location>
        <begin position="78"/>
        <end position="97"/>
    </location>
</feature>
<feature type="transmembrane region" description="Helical" evidence="9">
    <location>
        <begin position="218"/>
        <end position="238"/>
    </location>
</feature>
<feature type="transmembrane region" description="Helical" evidence="9">
    <location>
        <begin position="137"/>
        <end position="158"/>
    </location>
</feature>
<evidence type="ECO:0000256" key="9">
    <source>
        <dbReference type="SAM" id="Phobius"/>
    </source>
</evidence>
<feature type="transmembrane region" description="Helical" evidence="9">
    <location>
        <begin position="103"/>
        <end position="125"/>
    </location>
</feature>
<keyword evidence="7 9" id="KW-0472">Membrane</keyword>
<reference evidence="11 12" key="1">
    <citation type="submission" date="2020-08" db="EMBL/GenBank/DDBJ databases">
        <title>Genomic Encyclopedia of Type Strains, Phase III (KMG-III): the genomes of soil and plant-associated and newly described type strains.</title>
        <authorList>
            <person name="Whitman W."/>
        </authorList>
    </citation>
    <scope>NUCLEOTIDE SEQUENCE [LARGE SCALE GENOMIC DNA]</scope>
    <source>
        <strain evidence="11 12">CECT 5995</strain>
    </source>
</reference>
<evidence type="ECO:0000256" key="3">
    <source>
        <dbReference type="ARBA" id="ARBA00022448"/>
    </source>
</evidence>
<evidence type="ECO:0000256" key="6">
    <source>
        <dbReference type="ARBA" id="ARBA00022989"/>
    </source>
</evidence>
<sequence length="425" mass="44862">MIDAHSRAWWRATLALCLGSFLVFLNLYVVQPLLPELHQAHGVSTLAANLAMSLATLSLAAALLVFGPLSDAIGRGGIMRVTLLAAGVLSLVLAWAPNFEVLLAVRVLQGFVLGGLPAVAIAWMGDEFERSAMLPAVGVYIAANTLGGIAGRVIGGWAAEAGGISASFLSVGGLTLAGVGLFWWLLPSARGFTPRRFRLGEAFSDLLGHLRQPALRSAYLLGGLNFLVFINLYSYLTFRLAAEPFSLDARWLGLLFLTYLGGTLGSSLSGRLARRVSPPTCMALGTLLLAAGMSLTLAATLPIILVGLTLAAFGFFLAHSMASGWVGRQARQARGSASALYLVFYYLGASLGGLWLEPFWRAAGWSGALSGGGLVLVVTLTLAWRLRLGERRQAGVDAEVQGMPCASASSPQTSFKRSERPQADL</sequence>
<comment type="caution">
    <text evidence="11">The sequence shown here is derived from an EMBL/GenBank/DDBJ whole genome shotgun (WGS) entry which is preliminary data.</text>
</comment>
<feature type="compositionally biased region" description="Basic and acidic residues" evidence="8">
    <location>
        <begin position="416"/>
        <end position="425"/>
    </location>
</feature>
<feature type="transmembrane region" description="Helical" evidence="9">
    <location>
        <begin position="338"/>
        <end position="356"/>
    </location>
</feature>
<dbReference type="RefSeq" id="WP_183386683.1">
    <property type="nucleotide sequence ID" value="NZ_JACHXM010000003.1"/>
</dbReference>
<dbReference type="Pfam" id="PF07690">
    <property type="entry name" value="MFS_1"/>
    <property type="match status" value="1"/>
</dbReference>
<evidence type="ECO:0000256" key="5">
    <source>
        <dbReference type="ARBA" id="ARBA00022692"/>
    </source>
</evidence>
<dbReference type="EMBL" id="JACHXM010000003">
    <property type="protein sequence ID" value="MBB3140279.1"/>
    <property type="molecule type" value="Genomic_DNA"/>
</dbReference>
<protein>
    <submittedName>
        <fullName evidence="11">YNFM family putative membrane transporter</fullName>
    </submittedName>
</protein>
<dbReference type="PROSITE" id="PS50850">
    <property type="entry name" value="MFS"/>
    <property type="match status" value="1"/>
</dbReference>
<evidence type="ECO:0000256" key="1">
    <source>
        <dbReference type="ARBA" id="ARBA00004651"/>
    </source>
</evidence>
<evidence type="ECO:0000256" key="4">
    <source>
        <dbReference type="ARBA" id="ARBA00022475"/>
    </source>
</evidence>
<evidence type="ECO:0000256" key="2">
    <source>
        <dbReference type="ARBA" id="ARBA00008335"/>
    </source>
</evidence>
<comment type="similarity">
    <text evidence="2">Belongs to the major facilitator superfamily.</text>
</comment>
<dbReference type="GO" id="GO:0005886">
    <property type="term" value="C:plasma membrane"/>
    <property type="evidence" value="ECO:0007669"/>
    <property type="project" value="UniProtKB-SubCell"/>
</dbReference>
<dbReference type="PANTHER" id="PTHR43271:SF1">
    <property type="entry name" value="INNER MEMBRANE TRANSPORT PROTEIN YNFM"/>
    <property type="match status" value="1"/>
</dbReference>
<feature type="transmembrane region" description="Helical" evidence="9">
    <location>
        <begin position="303"/>
        <end position="326"/>
    </location>
</feature>
<feature type="transmembrane region" description="Helical" evidence="9">
    <location>
        <begin position="46"/>
        <end position="66"/>
    </location>
</feature>